<dbReference type="AlphaFoldDB" id="A0A0R2JC74"/>
<evidence type="ECO:0000313" key="1">
    <source>
        <dbReference type="EMBL" id="KRN74912.1"/>
    </source>
</evidence>
<comment type="caution">
    <text evidence="1">The sequence shown here is derived from an EMBL/GenBank/DDBJ whole genome shotgun (WGS) entry which is preliminary data.</text>
</comment>
<gene>
    <name evidence="1" type="ORF">IV73_GL001036</name>
</gene>
<dbReference type="Proteomes" id="UP000051655">
    <property type="component" value="Unassembled WGS sequence"/>
</dbReference>
<accession>A0A0R2JC74</accession>
<reference evidence="1 2" key="1">
    <citation type="journal article" date="2015" name="Genome Announc.">
        <title>Expanding the biotechnology potential of lactobacilli through comparative genomics of 213 strains and associated genera.</title>
        <authorList>
            <person name="Sun Z."/>
            <person name="Harris H.M."/>
            <person name="McCann A."/>
            <person name="Guo C."/>
            <person name="Argimon S."/>
            <person name="Zhang W."/>
            <person name="Yang X."/>
            <person name="Jeffery I.B."/>
            <person name="Cooney J.C."/>
            <person name="Kagawa T.F."/>
            <person name="Liu W."/>
            <person name="Song Y."/>
            <person name="Salvetti E."/>
            <person name="Wrobel A."/>
            <person name="Rasinkangas P."/>
            <person name="Parkhill J."/>
            <person name="Rea M.C."/>
            <person name="O'Sullivan O."/>
            <person name="Ritari J."/>
            <person name="Douillard F.P."/>
            <person name="Paul Ross R."/>
            <person name="Yang R."/>
            <person name="Briner A.E."/>
            <person name="Felis G.E."/>
            <person name="de Vos W.M."/>
            <person name="Barrangou R."/>
            <person name="Klaenhammer T.R."/>
            <person name="Caufield P.W."/>
            <person name="Cui Y."/>
            <person name="Zhang H."/>
            <person name="O'Toole P.W."/>
        </authorList>
    </citation>
    <scope>NUCLEOTIDE SEQUENCE [LARGE SCALE GENOMIC DNA]</scope>
    <source>
        <strain evidence="1 2">DSM 20593</strain>
    </source>
</reference>
<dbReference type="EMBL" id="JQBP01000004">
    <property type="protein sequence ID" value="KRN74912.1"/>
    <property type="molecule type" value="Genomic_DNA"/>
</dbReference>
<proteinExistence type="predicted"/>
<dbReference type="RefSeq" id="WP_057755689.1">
    <property type="nucleotide sequence ID" value="NZ_JQBP01000004.1"/>
</dbReference>
<dbReference type="PATRIC" id="fig|1616.3.peg.1057"/>
<dbReference type="InterPro" id="IPR021247">
    <property type="entry name" value="DUF2785"/>
</dbReference>
<dbReference type="Pfam" id="PF10978">
    <property type="entry name" value="DUF2785"/>
    <property type="match status" value="1"/>
</dbReference>
<sequence length="327" mass="37887">MDYRIDNVRYVIEELREQVHEGELFSSLGLEVRAVLESLTVVPRQPVNLPSTDDEQDVWQAVDQFQQALDTDPTQITIVSLKMLLPGLQSTDFELREQAVFSTLNEWLQEGLANEELQAWLFDYLLQDEILFAHIDEPHNQAVFGRSYAVRLLASVLIAAKRQKVSYLNLERRERLVQQVAVYVAFEQDGRGYLEPQGWALAFTHISQLLDMIVALDEIDRADKILLETILMERIKQLKDSLTMGESGNIARYLINLANLDSIYENYLLTQLKQWRPEMMRALQENESRAVWVQHYNRSHLMGAIILQRTAPVAIHEYLEQISEFLA</sequence>
<evidence type="ECO:0000313" key="2">
    <source>
        <dbReference type="Proteomes" id="UP000051655"/>
    </source>
</evidence>
<evidence type="ECO:0008006" key="3">
    <source>
        <dbReference type="Google" id="ProtNLM"/>
    </source>
</evidence>
<dbReference type="OrthoDB" id="7619731at2"/>
<dbReference type="STRING" id="1616.IV73_GL001036"/>
<organism evidence="1 2">
    <name type="scientific">Weissella kandleri</name>
    <dbReference type="NCBI Taxonomy" id="1616"/>
    <lineage>
        <taxon>Bacteria</taxon>
        <taxon>Bacillati</taxon>
        <taxon>Bacillota</taxon>
        <taxon>Bacilli</taxon>
        <taxon>Lactobacillales</taxon>
        <taxon>Lactobacillaceae</taxon>
        <taxon>Weissella</taxon>
    </lineage>
</organism>
<protein>
    <recommendedName>
        <fullName evidence="3">DUF2785 domain-containing protein</fullName>
    </recommendedName>
</protein>
<keyword evidence="2" id="KW-1185">Reference proteome</keyword>
<name>A0A0R2JC74_9LACO</name>